<dbReference type="InterPro" id="IPR027785">
    <property type="entry name" value="UvrD-like_helicase_C"/>
</dbReference>
<dbReference type="CDD" id="cd18809">
    <property type="entry name" value="SF1_C_RecD"/>
    <property type="match status" value="1"/>
</dbReference>
<evidence type="ECO:0000313" key="4">
    <source>
        <dbReference type="Proteomes" id="UP000303581"/>
    </source>
</evidence>
<accession>A0A480B4A3</accession>
<feature type="domain" description="TATA-binding-like protein" evidence="2">
    <location>
        <begin position="520"/>
        <end position="593"/>
    </location>
</feature>
<dbReference type="RefSeq" id="WP_170998858.1">
    <property type="nucleotide sequence ID" value="NZ_BJCR01000003.1"/>
</dbReference>
<protein>
    <submittedName>
        <fullName evidence="3">ATP-dependent exodeoxyribonuclease</fullName>
    </submittedName>
</protein>
<dbReference type="Gene3D" id="3.40.50.300">
    <property type="entry name" value="P-loop containing nucleotide triphosphate hydrolases"/>
    <property type="match status" value="2"/>
</dbReference>
<evidence type="ECO:0000259" key="2">
    <source>
        <dbReference type="Pfam" id="PF22721"/>
    </source>
</evidence>
<evidence type="ECO:0000313" key="3">
    <source>
        <dbReference type="EMBL" id="GCL68393.1"/>
    </source>
</evidence>
<feature type="domain" description="UvrD-like helicase C-terminal" evidence="1">
    <location>
        <begin position="408"/>
        <end position="457"/>
    </location>
</feature>
<name>A0A480B4A3_9FIRM</name>
<evidence type="ECO:0000259" key="1">
    <source>
        <dbReference type="Pfam" id="PF13538"/>
    </source>
</evidence>
<dbReference type="InterPro" id="IPR054572">
    <property type="entry name" value="TBP-TOTE"/>
</dbReference>
<keyword evidence="4" id="KW-1185">Reference proteome</keyword>
<dbReference type="Pfam" id="PF22721">
    <property type="entry name" value="TBP-TOTE"/>
    <property type="match status" value="1"/>
</dbReference>
<gene>
    <name evidence="3" type="ORF">PAGU1579_01620</name>
</gene>
<proteinExistence type="predicted"/>
<dbReference type="Pfam" id="PF13245">
    <property type="entry name" value="AAA_19"/>
    <property type="match status" value="1"/>
</dbReference>
<dbReference type="InterPro" id="IPR027417">
    <property type="entry name" value="P-loop_NTPase"/>
</dbReference>
<sequence length="598" mass="68481">MERYFRDEFIGYDLTASQRELVTQLEAFLKNDAEHVFILKGYAATGKELILKGLENYLHKIERGISLATPTNKSASCLDKMMDGYVSTIHSMIYEYMETKEPEDGQPREASKFIYKLRNNLDSIDHVYVIGESSLLNDEISDCKYLCYGTGKLLEDLMSFIDPNATGCRRKVIFIGDDTQMAPVTLSVSPALTPSYFKAMYGDAFPVRIFQLTDVVEKQLKNLILKNAVAIRHAIEKDRHNRLVFERDASTMIELDKSQFLPTYLKAYQAVEDNKPIIVASMNETAKLYNAQIREQLFPGKTSVQPGDWIMFTKNVWIEDYRAFNGEFAKVLAVKGSENKYINFAGRSRELRFRYVDIEITNRYDEKKKLSCTLFENLLDASGSVLQDDDWLEDFTNRFYIHEVHAQYGYATTVHKAQGGLWNTVFFDTKFYQNIKTKAGFKWLYTGLSLAKDRLYFTNWTDMGSKLLGTMSSLSNNSFSNTNNVTWSQGSSIESHARPTVSSIAILDIEGSTAYREYVQEVSEELAIALSQLNIQIVKINNMSYRIRYTFRRGNSDASLDALYNGKQIITSVENHRNQGDDENLANEIQAIMDRLVE</sequence>
<reference evidence="3 4" key="1">
    <citation type="submission" date="2019-03" db="EMBL/GenBank/DDBJ databases">
        <title>Draft genome sequences of two Veillonella tobetsuensis clinical isolates from intraoperative bronchial fluids of elderly patients with pulmonary carcinoma.</title>
        <authorList>
            <person name="Akiyama T."/>
        </authorList>
    </citation>
    <scope>NUCLEOTIDE SEQUENCE [LARGE SCALE GENOMIC DNA]</scope>
    <source>
        <strain evidence="3 4">PAGU 1579</strain>
    </source>
</reference>
<dbReference type="SUPFAM" id="SSF52540">
    <property type="entry name" value="P-loop containing nucleoside triphosphate hydrolases"/>
    <property type="match status" value="2"/>
</dbReference>
<dbReference type="EMBL" id="BJCR01000003">
    <property type="protein sequence ID" value="GCL68393.1"/>
    <property type="molecule type" value="Genomic_DNA"/>
</dbReference>
<dbReference type="Proteomes" id="UP000303581">
    <property type="component" value="Unassembled WGS sequence"/>
</dbReference>
<organism evidence="3 4">
    <name type="scientific">Veillonella tobetsuensis</name>
    <dbReference type="NCBI Taxonomy" id="1110546"/>
    <lineage>
        <taxon>Bacteria</taxon>
        <taxon>Bacillati</taxon>
        <taxon>Bacillota</taxon>
        <taxon>Negativicutes</taxon>
        <taxon>Veillonellales</taxon>
        <taxon>Veillonellaceae</taxon>
        <taxon>Veillonella</taxon>
    </lineage>
</organism>
<dbReference type="AlphaFoldDB" id="A0A480B4A3"/>
<dbReference type="Pfam" id="PF13538">
    <property type="entry name" value="UvrD_C_2"/>
    <property type="match status" value="1"/>
</dbReference>
<comment type="caution">
    <text evidence="3">The sequence shown here is derived from an EMBL/GenBank/DDBJ whole genome shotgun (WGS) entry which is preliminary data.</text>
</comment>